<keyword evidence="2" id="KW-1185">Reference proteome</keyword>
<dbReference type="EMBL" id="WTPW01000151">
    <property type="protein sequence ID" value="KAF0541549.1"/>
    <property type="molecule type" value="Genomic_DNA"/>
</dbReference>
<comment type="caution">
    <text evidence="1">The sequence shown here is derived from an EMBL/GenBank/DDBJ whole genome shotgun (WGS) entry which is preliminary data.</text>
</comment>
<dbReference type="Proteomes" id="UP000439903">
    <property type="component" value="Unassembled WGS sequence"/>
</dbReference>
<sequence length="105" mass="12322">MILSKKTKHGGRKRSDITIRPLQTNKSLDSLKDEIFEINEYKIMLDEIRGQHIQKYSKILDTNQVIAVKEVNINMHPDTSSMEPIKKQIEILKMLQILPQVIKFY</sequence>
<name>A0A8H4AXD5_GIGMA</name>
<accession>A0A8H4AXD5</accession>
<organism evidence="1 2">
    <name type="scientific">Gigaspora margarita</name>
    <dbReference type="NCBI Taxonomy" id="4874"/>
    <lineage>
        <taxon>Eukaryota</taxon>
        <taxon>Fungi</taxon>
        <taxon>Fungi incertae sedis</taxon>
        <taxon>Mucoromycota</taxon>
        <taxon>Glomeromycotina</taxon>
        <taxon>Glomeromycetes</taxon>
        <taxon>Diversisporales</taxon>
        <taxon>Gigasporaceae</taxon>
        <taxon>Gigaspora</taxon>
    </lineage>
</organism>
<protein>
    <submittedName>
        <fullName evidence="1">Uncharacterized protein</fullName>
    </submittedName>
</protein>
<evidence type="ECO:0000313" key="2">
    <source>
        <dbReference type="Proteomes" id="UP000439903"/>
    </source>
</evidence>
<proteinExistence type="predicted"/>
<gene>
    <name evidence="1" type="ORF">F8M41_005320</name>
</gene>
<evidence type="ECO:0000313" key="1">
    <source>
        <dbReference type="EMBL" id="KAF0541549.1"/>
    </source>
</evidence>
<reference evidence="1 2" key="1">
    <citation type="journal article" date="2019" name="Environ. Microbiol.">
        <title>At the nexus of three kingdoms: the genome of the mycorrhizal fungus Gigaspora margarita provides insights into plant, endobacterial and fungal interactions.</title>
        <authorList>
            <person name="Venice F."/>
            <person name="Ghignone S."/>
            <person name="Salvioli di Fossalunga A."/>
            <person name="Amselem J."/>
            <person name="Novero M."/>
            <person name="Xianan X."/>
            <person name="Sedzielewska Toro K."/>
            <person name="Morin E."/>
            <person name="Lipzen A."/>
            <person name="Grigoriev I.V."/>
            <person name="Henrissat B."/>
            <person name="Martin F.M."/>
            <person name="Bonfante P."/>
        </authorList>
    </citation>
    <scope>NUCLEOTIDE SEQUENCE [LARGE SCALE GENOMIC DNA]</scope>
    <source>
        <strain evidence="1 2">BEG34</strain>
    </source>
</reference>
<dbReference type="AlphaFoldDB" id="A0A8H4AXD5"/>